<dbReference type="SUPFAM" id="SSF55031">
    <property type="entry name" value="Bacterial exopeptidase dimerisation domain"/>
    <property type="match status" value="1"/>
</dbReference>
<dbReference type="Gene3D" id="3.30.70.360">
    <property type="match status" value="1"/>
</dbReference>
<accession>A0A2P7VCK2</accession>
<dbReference type="InterPro" id="IPR011650">
    <property type="entry name" value="Peptidase_M20_dimer"/>
</dbReference>
<dbReference type="Gene3D" id="3.40.630.10">
    <property type="entry name" value="Zn peptidases"/>
    <property type="match status" value="1"/>
</dbReference>
<evidence type="ECO:0000256" key="1">
    <source>
        <dbReference type="ARBA" id="ARBA00022801"/>
    </source>
</evidence>
<dbReference type="InterPro" id="IPR017439">
    <property type="entry name" value="Amidohydrolase"/>
</dbReference>
<dbReference type="Pfam" id="PF07687">
    <property type="entry name" value="M20_dimer"/>
    <property type="match status" value="1"/>
</dbReference>
<dbReference type="PANTHER" id="PTHR11014:SF63">
    <property type="entry name" value="METALLOPEPTIDASE, PUTATIVE (AFU_ORTHOLOGUE AFUA_6G09600)-RELATED"/>
    <property type="match status" value="1"/>
</dbReference>
<feature type="binding site" evidence="2">
    <location>
        <position position="139"/>
    </location>
    <ligand>
        <name>Mn(2+)</name>
        <dbReference type="ChEBI" id="CHEBI:29035"/>
        <label>2</label>
    </ligand>
</feature>
<evidence type="ECO:0000313" key="5">
    <source>
        <dbReference type="Proteomes" id="UP000240419"/>
    </source>
</evidence>
<dbReference type="RefSeq" id="WP_106838691.1">
    <property type="nucleotide sequence ID" value="NZ_JBCNIW010000018.1"/>
</dbReference>
<gene>
    <name evidence="4" type="ORF">C7R93_10125</name>
</gene>
<dbReference type="SUPFAM" id="SSF53187">
    <property type="entry name" value="Zn-dependent exopeptidases"/>
    <property type="match status" value="1"/>
</dbReference>
<feature type="binding site" evidence="2">
    <location>
        <position position="364"/>
    </location>
    <ligand>
        <name>Mn(2+)</name>
        <dbReference type="ChEBI" id="CHEBI:29035"/>
        <label>2</label>
    </ligand>
</feature>
<protein>
    <submittedName>
        <fullName evidence="4">Amidohydrolase</fullName>
    </submittedName>
</protein>
<comment type="cofactor">
    <cofactor evidence="2">
        <name>Mn(2+)</name>
        <dbReference type="ChEBI" id="CHEBI:29035"/>
    </cofactor>
    <text evidence="2">The Mn(2+) ion enhances activity.</text>
</comment>
<dbReference type="PIRSF" id="PIRSF005962">
    <property type="entry name" value="Pept_M20D_amidohydro"/>
    <property type="match status" value="1"/>
</dbReference>
<sequence length="394" mass="43007">MEEKWFARLQEIYPELVSFRRDLHMYPELSFQEENTAKKVADKLASFGIEVQTGVGGMGVVGLLRGGKPGKTVALRADFDALPIQDEKEVPYKSRIPGVMHACGHDIHTSGLLGVAQVLSEFRDELPGNVVFLHQFAEELPPGGAKAMVEAGCLEGVDVVYGAHVASELPVGIVGIGHGYITAAADSFEIVLYGKGGHGAYPHTSVDPIVLGSQVVMNLQQIASRQVDPLKQVVLSVCSFVGGGEAFNVIPDQVRLKGTVRTYDEEVRVAVEQSLKRIVEASCQAVGATCEIMYQRGYPASWNDETETPLLVAEANRIFGEERVLKIPPGMGGEDFAYFAQERPATFFMVGGRNPEIQATYPHHHPKFDVDERSMIQTGQLFIAALLAYQARHQ</sequence>
<organism evidence="4 5">
    <name type="scientific">Brevibacillus fortis</name>
    <dbReference type="NCBI Taxonomy" id="2126352"/>
    <lineage>
        <taxon>Bacteria</taxon>
        <taxon>Bacillati</taxon>
        <taxon>Bacillota</taxon>
        <taxon>Bacilli</taxon>
        <taxon>Bacillales</taxon>
        <taxon>Paenibacillaceae</taxon>
        <taxon>Brevibacillus</taxon>
    </lineage>
</organism>
<dbReference type="InterPro" id="IPR002933">
    <property type="entry name" value="Peptidase_M20"/>
</dbReference>
<keyword evidence="1 4" id="KW-0378">Hydrolase</keyword>
<dbReference type="GO" id="GO:0050118">
    <property type="term" value="F:N-acetyldiaminopimelate deacetylase activity"/>
    <property type="evidence" value="ECO:0007669"/>
    <property type="project" value="UniProtKB-ARBA"/>
</dbReference>
<keyword evidence="5" id="KW-1185">Reference proteome</keyword>
<dbReference type="NCBIfam" id="TIGR01891">
    <property type="entry name" value="amidohydrolases"/>
    <property type="match status" value="1"/>
</dbReference>
<dbReference type="FunFam" id="3.30.70.360:FF:000001">
    <property type="entry name" value="N-acetyldiaminopimelate deacetylase"/>
    <property type="match status" value="1"/>
</dbReference>
<dbReference type="Pfam" id="PF01546">
    <property type="entry name" value="Peptidase_M20"/>
    <property type="match status" value="1"/>
</dbReference>
<feature type="binding site" evidence="2">
    <location>
        <position position="105"/>
    </location>
    <ligand>
        <name>Mn(2+)</name>
        <dbReference type="ChEBI" id="CHEBI:29035"/>
        <label>2</label>
    </ligand>
</feature>
<keyword evidence="2" id="KW-0464">Manganese</keyword>
<dbReference type="EMBL" id="PXZM01000013">
    <property type="protein sequence ID" value="PSJ96927.1"/>
    <property type="molecule type" value="Genomic_DNA"/>
</dbReference>
<evidence type="ECO:0000259" key="3">
    <source>
        <dbReference type="Pfam" id="PF07687"/>
    </source>
</evidence>
<keyword evidence="2" id="KW-0479">Metal-binding</keyword>
<dbReference type="InterPro" id="IPR036264">
    <property type="entry name" value="Bact_exopeptidase_dim_dom"/>
</dbReference>
<dbReference type="Proteomes" id="UP000240419">
    <property type="component" value="Unassembled WGS sequence"/>
</dbReference>
<feature type="domain" description="Peptidase M20 dimerisation" evidence="3">
    <location>
        <begin position="187"/>
        <end position="281"/>
    </location>
</feature>
<reference evidence="4 5" key="1">
    <citation type="submission" date="2018-03" db="EMBL/GenBank/DDBJ databases">
        <title>Brevisbacillus phylogenomics.</title>
        <authorList>
            <person name="Dunlap C."/>
        </authorList>
    </citation>
    <scope>NUCLEOTIDE SEQUENCE [LARGE SCALE GENOMIC DNA]</scope>
    <source>
        <strain evidence="4 5">NRRL NRS-1210</strain>
    </source>
</reference>
<dbReference type="PANTHER" id="PTHR11014">
    <property type="entry name" value="PEPTIDASE M20 FAMILY MEMBER"/>
    <property type="match status" value="1"/>
</dbReference>
<evidence type="ECO:0000256" key="2">
    <source>
        <dbReference type="PIRSR" id="PIRSR005962-1"/>
    </source>
</evidence>
<comment type="caution">
    <text evidence="4">The sequence shown here is derived from an EMBL/GenBank/DDBJ whole genome shotgun (WGS) entry which is preliminary data.</text>
</comment>
<evidence type="ECO:0000313" key="4">
    <source>
        <dbReference type="EMBL" id="PSJ96927.1"/>
    </source>
</evidence>
<dbReference type="OrthoDB" id="9776731at2"/>
<dbReference type="GO" id="GO:0046872">
    <property type="term" value="F:metal ion binding"/>
    <property type="evidence" value="ECO:0007669"/>
    <property type="project" value="UniProtKB-KW"/>
</dbReference>
<feature type="binding site" evidence="2">
    <location>
        <position position="164"/>
    </location>
    <ligand>
        <name>Mn(2+)</name>
        <dbReference type="ChEBI" id="CHEBI:29035"/>
        <label>2</label>
    </ligand>
</feature>
<feature type="binding site" evidence="2">
    <location>
        <position position="103"/>
    </location>
    <ligand>
        <name>Mn(2+)</name>
        <dbReference type="ChEBI" id="CHEBI:29035"/>
        <label>2</label>
    </ligand>
</feature>
<dbReference type="AlphaFoldDB" id="A0A2P7VCK2"/>
<dbReference type="GO" id="GO:0019877">
    <property type="term" value="P:diaminopimelate biosynthetic process"/>
    <property type="evidence" value="ECO:0007669"/>
    <property type="project" value="UniProtKB-ARBA"/>
</dbReference>
<proteinExistence type="predicted"/>
<name>A0A2P7VCK2_9BACL</name>